<dbReference type="Proteomes" id="UP000092444">
    <property type="component" value="Unassembled WGS sequence"/>
</dbReference>
<dbReference type="FunFam" id="3.30.420.10:FF:000032">
    <property type="entry name" value="Retrovirus-related Pol polyprotein from transposon 297-like Protein"/>
    <property type="match status" value="1"/>
</dbReference>
<dbReference type="InterPro" id="IPR012337">
    <property type="entry name" value="RNaseH-like_sf"/>
</dbReference>
<dbReference type="PhylomeDB" id="A0A1B0G9X5"/>
<dbReference type="VEuPathDB" id="VectorBase:GMOY010112"/>
<accession>A0A1B0G9X5</accession>
<dbReference type="AlphaFoldDB" id="A0A1B0G9X5"/>
<dbReference type="InterPro" id="IPR001584">
    <property type="entry name" value="Integrase_cat-core"/>
</dbReference>
<name>A0A1B0G9X5_GLOMM</name>
<sequence length="211" mass="24206">MDIAEPLLASNAGNKYVLVVIDYFSKWSEIYPIANQEAKTIAKVFVNNWVTRFGTPIELHSDQDRNFETSIFQEVCQIFGINKTRTTPVHPQSDGMAERFNRTFQEHLRKVIDNNQQDWDEHIPIFLMAYRSAVHNTTALPPPKILFGSNLRLPADLKFGTPPNVQRTETEYVARLRHTCNAVFEEYGSQLLSMRLIGPSLSELPLLRSKI</sequence>
<dbReference type="EnsemblMetazoa" id="GMOY010112-RA">
    <property type="protein sequence ID" value="GMOY010112-PA"/>
    <property type="gene ID" value="GMOY010112"/>
</dbReference>
<dbReference type="PROSITE" id="PS50994">
    <property type="entry name" value="INTEGRASE"/>
    <property type="match status" value="1"/>
</dbReference>
<dbReference type="EMBL" id="CCAG010019340">
    <property type="status" value="NOT_ANNOTATED_CDS"/>
    <property type="molecule type" value="Genomic_DNA"/>
</dbReference>
<dbReference type="Gene3D" id="3.30.420.10">
    <property type="entry name" value="Ribonuclease H-like superfamily/Ribonuclease H"/>
    <property type="match status" value="1"/>
</dbReference>
<evidence type="ECO:0000313" key="2">
    <source>
        <dbReference type="EnsemblMetazoa" id="GMOY010112-PA"/>
    </source>
</evidence>
<dbReference type="GO" id="GO:0015074">
    <property type="term" value="P:DNA integration"/>
    <property type="evidence" value="ECO:0007669"/>
    <property type="project" value="InterPro"/>
</dbReference>
<dbReference type="SUPFAM" id="SSF53098">
    <property type="entry name" value="Ribonuclease H-like"/>
    <property type="match status" value="1"/>
</dbReference>
<reference evidence="2" key="1">
    <citation type="submission" date="2020-05" db="UniProtKB">
        <authorList>
            <consortium name="EnsemblMetazoa"/>
        </authorList>
    </citation>
    <scope>IDENTIFICATION</scope>
    <source>
        <strain evidence="2">Yale</strain>
    </source>
</reference>
<proteinExistence type="predicted"/>
<dbReference type="STRING" id="37546.A0A1B0G9X5"/>
<dbReference type="InterPro" id="IPR050951">
    <property type="entry name" value="Retrovirus_Pol_polyprotein"/>
</dbReference>
<evidence type="ECO:0000313" key="3">
    <source>
        <dbReference type="Proteomes" id="UP000092444"/>
    </source>
</evidence>
<dbReference type="Pfam" id="PF00665">
    <property type="entry name" value="rve"/>
    <property type="match status" value="1"/>
</dbReference>
<dbReference type="PANTHER" id="PTHR37984:SF5">
    <property type="entry name" value="PROTEIN NYNRIN-LIKE"/>
    <property type="match status" value="1"/>
</dbReference>
<evidence type="ECO:0000259" key="1">
    <source>
        <dbReference type="PROSITE" id="PS50994"/>
    </source>
</evidence>
<keyword evidence="3" id="KW-1185">Reference proteome</keyword>
<dbReference type="InterPro" id="IPR036397">
    <property type="entry name" value="RNaseH_sf"/>
</dbReference>
<dbReference type="GO" id="GO:0003676">
    <property type="term" value="F:nucleic acid binding"/>
    <property type="evidence" value="ECO:0007669"/>
    <property type="project" value="InterPro"/>
</dbReference>
<organism evidence="2 3">
    <name type="scientific">Glossina morsitans morsitans</name>
    <name type="common">Savannah tsetse fly</name>
    <dbReference type="NCBI Taxonomy" id="37546"/>
    <lineage>
        <taxon>Eukaryota</taxon>
        <taxon>Metazoa</taxon>
        <taxon>Ecdysozoa</taxon>
        <taxon>Arthropoda</taxon>
        <taxon>Hexapoda</taxon>
        <taxon>Insecta</taxon>
        <taxon>Pterygota</taxon>
        <taxon>Neoptera</taxon>
        <taxon>Endopterygota</taxon>
        <taxon>Diptera</taxon>
        <taxon>Brachycera</taxon>
        <taxon>Muscomorpha</taxon>
        <taxon>Hippoboscoidea</taxon>
        <taxon>Glossinidae</taxon>
        <taxon>Glossina</taxon>
    </lineage>
</organism>
<dbReference type="PANTHER" id="PTHR37984">
    <property type="entry name" value="PROTEIN CBG26694"/>
    <property type="match status" value="1"/>
</dbReference>
<feature type="domain" description="Integrase catalytic" evidence="1">
    <location>
        <begin position="1"/>
        <end position="150"/>
    </location>
</feature>
<protein>
    <recommendedName>
        <fullName evidence="1">Integrase catalytic domain-containing protein</fullName>
    </recommendedName>
</protein>